<proteinExistence type="predicted"/>
<evidence type="ECO:0008006" key="2">
    <source>
        <dbReference type="Google" id="ProtNLM"/>
    </source>
</evidence>
<evidence type="ECO:0000313" key="1">
    <source>
        <dbReference type="EMBL" id="MPL91399.1"/>
    </source>
</evidence>
<accession>A0A644VJ30</accession>
<comment type="caution">
    <text evidence="1">The sequence shown here is derived from an EMBL/GenBank/DDBJ whole genome shotgun (WGS) entry which is preliminary data.</text>
</comment>
<organism evidence="1">
    <name type="scientific">bioreactor metagenome</name>
    <dbReference type="NCBI Taxonomy" id="1076179"/>
    <lineage>
        <taxon>unclassified sequences</taxon>
        <taxon>metagenomes</taxon>
        <taxon>ecological metagenomes</taxon>
    </lineage>
</organism>
<sequence>MPNTLLTPSIIAKEALLRLRKVAVLPQLVHRDYSAEFVGKVGDTITVRKPATFVANEFNTEITVQDGTEGSVPVKMDKHLDVSFAVTSKEMALSVESFGDQFLQPAMEAFSGKIADYIAALYADIPYVAPVSATPAFTDLKGPLAIMNGLNVPLADRRLVMGAVTQADFVIMDQFVNAEKAGTTEALRKANMGPILGFDTFMDNHVASHTKGTLGTAKVQTGVVLGALTGSFYNTSLTGTLKVGDTFTVAGDAQTYVVTKAATAASNAVAVEFYPAAKAAWAGDAAVTLNGNATENLAFHKNAFALVTRQLEIPQGAANAAIVNFDGFAIRVVYDYDLIHKKDVVSLDMLCGVKTLTPELAVRFRD</sequence>
<dbReference type="AlphaFoldDB" id="A0A644VJ30"/>
<dbReference type="EMBL" id="VSSQ01000328">
    <property type="protein sequence ID" value="MPL91399.1"/>
    <property type="molecule type" value="Genomic_DNA"/>
</dbReference>
<gene>
    <name evidence="1" type="ORF">SDC9_37467</name>
</gene>
<reference evidence="1" key="1">
    <citation type="submission" date="2019-08" db="EMBL/GenBank/DDBJ databases">
        <authorList>
            <person name="Kucharzyk K."/>
            <person name="Murdoch R.W."/>
            <person name="Higgins S."/>
            <person name="Loffler F."/>
        </authorList>
    </citation>
    <scope>NUCLEOTIDE SEQUENCE</scope>
</reference>
<name>A0A644VJ30_9ZZZZ</name>
<protein>
    <recommendedName>
        <fullName evidence="2">P22 coat protein-gene protein 5</fullName>
    </recommendedName>
</protein>